<dbReference type="InterPro" id="IPR027267">
    <property type="entry name" value="AH/BAR_dom_sf"/>
</dbReference>
<keyword evidence="5" id="KW-0472">Membrane</keyword>
<dbReference type="PROSITE" id="PS51778">
    <property type="entry name" value="VAST"/>
    <property type="match status" value="1"/>
</dbReference>
<evidence type="ECO:0000256" key="3">
    <source>
        <dbReference type="ARBA" id="ARBA00022692"/>
    </source>
</evidence>
<feature type="compositionally biased region" description="Basic residues" evidence="6">
    <location>
        <begin position="947"/>
        <end position="963"/>
    </location>
</feature>
<comment type="caution">
    <text evidence="9">The sequence shown here is derived from an EMBL/GenBank/DDBJ whole genome shotgun (WGS) entry which is preliminary data.</text>
</comment>
<dbReference type="GO" id="GO:0005886">
    <property type="term" value="C:plasma membrane"/>
    <property type="evidence" value="ECO:0007669"/>
    <property type="project" value="TreeGrafter"/>
</dbReference>
<evidence type="ECO:0000256" key="1">
    <source>
        <dbReference type="ARBA" id="ARBA00004167"/>
    </source>
</evidence>
<name>A0A9N8WI67_9GLOM</name>
<dbReference type="Pfam" id="PF16016">
    <property type="entry name" value="VASt"/>
    <property type="match status" value="1"/>
</dbReference>
<feature type="region of interest" description="Disordered" evidence="6">
    <location>
        <begin position="495"/>
        <end position="527"/>
    </location>
</feature>
<keyword evidence="10" id="KW-1185">Reference proteome</keyword>
<comment type="similarity">
    <text evidence="2">Belongs to the YSP2 family.</text>
</comment>
<keyword evidence="4" id="KW-1133">Transmembrane helix</keyword>
<feature type="compositionally biased region" description="Acidic residues" evidence="6">
    <location>
        <begin position="355"/>
        <end position="364"/>
    </location>
</feature>
<dbReference type="SUPFAM" id="SSF50729">
    <property type="entry name" value="PH domain-like"/>
    <property type="match status" value="1"/>
</dbReference>
<keyword evidence="3" id="KW-0812">Transmembrane</keyword>
<dbReference type="GO" id="GO:0140268">
    <property type="term" value="C:endoplasmic reticulum-plasma membrane contact site"/>
    <property type="evidence" value="ECO:0007669"/>
    <property type="project" value="TreeGrafter"/>
</dbReference>
<proteinExistence type="inferred from homology"/>
<evidence type="ECO:0000256" key="4">
    <source>
        <dbReference type="ARBA" id="ARBA00022989"/>
    </source>
</evidence>
<dbReference type="InterPro" id="IPR001849">
    <property type="entry name" value="PH_domain"/>
</dbReference>
<feature type="compositionally biased region" description="Basic residues" evidence="6">
    <location>
        <begin position="508"/>
        <end position="520"/>
    </location>
</feature>
<dbReference type="SMART" id="SM00568">
    <property type="entry name" value="GRAM"/>
    <property type="match status" value="1"/>
</dbReference>
<dbReference type="PANTHER" id="PTHR23319">
    <property type="entry name" value="GRAM DOMAIN CONTAINING 1B, ISOFORM E"/>
    <property type="match status" value="1"/>
</dbReference>
<dbReference type="Gene3D" id="2.30.29.30">
    <property type="entry name" value="Pleckstrin-homology domain (PH domain)/Phosphotyrosine-binding domain (PTB)"/>
    <property type="match status" value="2"/>
</dbReference>
<dbReference type="Pfam" id="PF16746">
    <property type="entry name" value="BAR_3"/>
    <property type="match status" value="1"/>
</dbReference>
<dbReference type="Pfam" id="PF02893">
    <property type="entry name" value="GRAM"/>
    <property type="match status" value="1"/>
</dbReference>
<dbReference type="SUPFAM" id="SSF103657">
    <property type="entry name" value="BAR/IMD domain-like"/>
    <property type="match status" value="1"/>
</dbReference>
<feature type="compositionally biased region" description="Polar residues" evidence="6">
    <location>
        <begin position="388"/>
        <end position="411"/>
    </location>
</feature>
<dbReference type="InterPro" id="IPR011993">
    <property type="entry name" value="PH-like_dom_sf"/>
</dbReference>
<dbReference type="AlphaFoldDB" id="A0A9N8WI67"/>
<gene>
    <name evidence="9" type="ORF">CPELLU_LOCUS1933</name>
</gene>
<dbReference type="Proteomes" id="UP000789759">
    <property type="component" value="Unassembled WGS sequence"/>
</dbReference>
<dbReference type="OrthoDB" id="10070851at2759"/>
<sequence>MSATSLAPPFPAETVISCINFQETILDTPHFRANIRRFEEHVDHFEKWLDGFWKALKHYIEEVNKFNDASNNLAKRSSPIEDSLLDSEFTLPTEVRRAYDKALEKYDSIISKYASQSKTKEASALREFLGGICAHLELHDSCLMIYKGSENSLDRLKGWLCESKKTCESQIPVLQDLRKKLEEDAINMTKPRRKLTKYTDHVNPITIHPTPNSLQFNRPPSPAVSLADIPPKQGYLFMKPLGGKSTWTKKYFYLKNGMFWWASVGSGKNRSTVEESERMGVLLCEVKLDTSQDRRFCFEVVCGAKQTSYVLQAETEAELKDWITTFESAKRHAFRSTKDLATSAAAAVSSHKESEDEQNQPITDEEQRSDDAVLKSSEGSQLDALDIKSSNLATSSSGDPKSSSLNVSNIANRKRSSSIPNLPRPQLVPTYSGPSKLSGTNLHLSNTGNLVVPLASQNVVNERNASGASQQNFWGTLQMGFMPAMNLLINTVNSTEGDEEAGDETSGRKRSSSFRSKGGRSRSGSGPVGYGADGSIAEYSQILFLHNVQLHFLFPNSTEREFVLDVYNCAWSRNNVLLKGRVYITQDILYFYSVVMSIVNTFCVSWKDIKSITRETTNTLQTIEFSNENGNQKPSTLQAMYDAVWKDHIPLRSKKSREALNDKNAEFHKEDFSINLETPPEKDVQDSIDHSDNQKASDAFEMKDDQTKSDSDKLATKDPQPVPIASKPQEDDDWPSHITQPSEPVECKCTDHLEKLEIEVEYQISAKKLFDMLFDEKSAIWERLHQKKGNTLLHSGPWVIDNSEDGERKRELKFIMPVNNPFLANVKETDCLQTQICQKREDYLCYVVSIQTKALKLPYSDSFLPICKCCITYVSKTSCKLACHIGIKWFKSPMVKKMIRKAAMAGLSETVADIIELLNTDVQNENVSTVLPSSPIRTTHGGYTSTLRRRPHHRAPKSRHSKHTTSDDNSVPGGSSGKMTEDISTSLREKIFTIISSVVELLSSLSLNDVYKQFLDTRIQYPPYPWLLHSHRRLSEEIIHSRKKVAMLRYDLLLTFRLINLIDKRLLESEYINWLLDERAKCNKARWLFLKDDLVDENEDNEDNLENDGCNNCDNSSTINEQTNYNRANTTKVSSNERYKSEYKTILKYCGDIKKQLDVMPTAL</sequence>
<evidence type="ECO:0000313" key="9">
    <source>
        <dbReference type="EMBL" id="CAG8489972.1"/>
    </source>
</evidence>
<dbReference type="GO" id="GO:0120015">
    <property type="term" value="F:sterol transfer activity"/>
    <property type="evidence" value="ECO:0007669"/>
    <property type="project" value="TreeGrafter"/>
</dbReference>
<dbReference type="Gene3D" id="1.20.1270.60">
    <property type="entry name" value="Arfaptin homology (AH) domain/BAR domain"/>
    <property type="match status" value="1"/>
</dbReference>
<feature type="region of interest" description="Disordered" evidence="6">
    <location>
        <begin position="671"/>
        <end position="744"/>
    </location>
</feature>
<evidence type="ECO:0000256" key="5">
    <source>
        <dbReference type="ARBA" id="ARBA00023136"/>
    </source>
</evidence>
<dbReference type="InterPro" id="IPR004148">
    <property type="entry name" value="BAR_dom"/>
</dbReference>
<dbReference type="PROSITE" id="PS50003">
    <property type="entry name" value="PH_DOMAIN"/>
    <property type="match status" value="1"/>
</dbReference>
<dbReference type="EMBL" id="CAJVQA010000771">
    <property type="protein sequence ID" value="CAG8489972.1"/>
    <property type="molecule type" value="Genomic_DNA"/>
</dbReference>
<evidence type="ECO:0000259" key="8">
    <source>
        <dbReference type="PROSITE" id="PS51778"/>
    </source>
</evidence>
<evidence type="ECO:0000256" key="2">
    <source>
        <dbReference type="ARBA" id="ARBA00006582"/>
    </source>
</evidence>
<evidence type="ECO:0000313" key="10">
    <source>
        <dbReference type="Proteomes" id="UP000789759"/>
    </source>
</evidence>
<evidence type="ECO:0000259" key="7">
    <source>
        <dbReference type="PROSITE" id="PS50003"/>
    </source>
</evidence>
<dbReference type="Pfam" id="PF00169">
    <property type="entry name" value="PH"/>
    <property type="match status" value="1"/>
</dbReference>
<dbReference type="GO" id="GO:0032934">
    <property type="term" value="F:sterol binding"/>
    <property type="evidence" value="ECO:0007669"/>
    <property type="project" value="TreeGrafter"/>
</dbReference>
<dbReference type="GO" id="GO:0005789">
    <property type="term" value="C:endoplasmic reticulum membrane"/>
    <property type="evidence" value="ECO:0007669"/>
    <property type="project" value="TreeGrafter"/>
</dbReference>
<feature type="compositionally biased region" description="Polar residues" evidence="6">
    <location>
        <begin position="931"/>
        <end position="946"/>
    </location>
</feature>
<feature type="region of interest" description="Disordered" evidence="6">
    <location>
        <begin position="931"/>
        <end position="981"/>
    </location>
</feature>
<dbReference type="PANTHER" id="PTHR23319:SF4">
    <property type="entry name" value="GRAM DOMAIN CONTAINING 1B, ISOFORM E"/>
    <property type="match status" value="1"/>
</dbReference>
<dbReference type="GO" id="GO:0032366">
    <property type="term" value="P:intracellular sterol transport"/>
    <property type="evidence" value="ECO:0007669"/>
    <property type="project" value="TreeGrafter"/>
</dbReference>
<accession>A0A9N8WI67</accession>
<reference evidence="9" key="1">
    <citation type="submission" date="2021-06" db="EMBL/GenBank/DDBJ databases">
        <authorList>
            <person name="Kallberg Y."/>
            <person name="Tangrot J."/>
            <person name="Rosling A."/>
        </authorList>
    </citation>
    <scope>NUCLEOTIDE SEQUENCE</scope>
    <source>
        <strain evidence="9">FL966</strain>
    </source>
</reference>
<dbReference type="InterPro" id="IPR004182">
    <property type="entry name" value="GRAM"/>
</dbReference>
<evidence type="ECO:0000256" key="6">
    <source>
        <dbReference type="SAM" id="MobiDB-lite"/>
    </source>
</evidence>
<dbReference type="InterPro" id="IPR031968">
    <property type="entry name" value="VASt"/>
</dbReference>
<feature type="domain" description="PH" evidence="7">
    <location>
        <begin position="229"/>
        <end position="331"/>
    </location>
</feature>
<dbReference type="SMART" id="SM00233">
    <property type="entry name" value="PH"/>
    <property type="match status" value="1"/>
</dbReference>
<feature type="region of interest" description="Disordered" evidence="6">
    <location>
        <begin position="345"/>
        <end position="442"/>
    </location>
</feature>
<feature type="compositionally biased region" description="Basic and acidic residues" evidence="6">
    <location>
        <begin position="679"/>
        <end position="716"/>
    </location>
</feature>
<feature type="compositionally biased region" description="Polar residues" evidence="6">
    <location>
        <begin position="432"/>
        <end position="442"/>
    </location>
</feature>
<dbReference type="InterPro" id="IPR051482">
    <property type="entry name" value="Cholesterol_transport"/>
</dbReference>
<comment type="subcellular location">
    <subcellularLocation>
        <location evidence="1">Membrane</location>
        <topology evidence="1">Single-pass membrane protein</topology>
    </subcellularLocation>
</comment>
<protein>
    <submittedName>
        <fullName evidence="9">15084_t:CDS:1</fullName>
    </submittedName>
</protein>
<feature type="domain" description="VASt" evidence="8">
    <location>
        <begin position="753"/>
        <end position="926"/>
    </location>
</feature>
<organism evidence="9 10">
    <name type="scientific">Cetraspora pellucida</name>
    <dbReference type="NCBI Taxonomy" id="1433469"/>
    <lineage>
        <taxon>Eukaryota</taxon>
        <taxon>Fungi</taxon>
        <taxon>Fungi incertae sedis</taxon>
        <taxon>Mucoromycota</taxon>
        <taxon>Glomeromycotina</taxon>
        <taxon>Glomeromycetes</taxon>
        <taxon>Diversisporales</taxon>
        <taxon>Gigasporaceae</taxon>
        <taxon>Cetraspora</taxon>
    </lineage>
</organism>